<dbReference type="AlphaFoldDB" id="A0A553NIJ7"/>
<keyword evidence="10 13" id="KW-0472">Membrane</keyword>
<dbReference type="EMBL" id="SRMA01026936">
    <property type="protein sequence ID" value="TRY65271.1"/>
    <property type="molecule type" value="Genomic_DNA"/>
</dbReference>
<dbReference type="InterPro" id="IPR029044">
    <property type="entry name" value="Nucleotide-diphossugar_trans"/>
</dbReference>
<evidence type="ECO:0000256" key="12">
    <source>
        <dbReference type="ARBA" id="ARBA00052383"/>
    </source>
</evidence>
<dbReference type="OrthoDB" id="431432at2759"/>
<dbReference type="SUPFAM" id="SSF53448">
    <property type="entry name" value="Nucleotide-diphospho-sugar transferases"/>
    <property type="match status" value="1"/>
</dbReference>
<evidence type="ECO:0000256" key="9">
    <source>
        <dbReference type="ARBA" id="ARBA00023054"/>
    </source>
</evidence>
<evidence type="ECO:0000256" key="14">
    <source>
        <dbReference type="SAM" id="Coils"/>
    </source>
</evidence>
<dbReference type="GO" id="GO:0050650">
    <property type="term" value="P:chondroitin sulfate proteoglycan biosynthetic process"/>
    <property type="evidence" value="ECO:0007669"/>
    <property type="project" value="UniProtKB-ARBA"/>
</dbReference>
<evidence type="ECO:0000313" key="15">
    <source>
        <dbReference type="EMBL" id="TRY65271.1"/>
    </source>
</evidence>
<evidence type="ECO:0000256" key="8">
    <source>
        <dbReference type="ARBA" id="ARBA00023034"/>
    </source>
</evidence>
<dbReference type="Gene3D" id="3.90.550.10">
    <property type="entry name" value="Spore Coat Polysaccharide Biosynthesis Protein SpsA, Chain A"/>
    <property type="match status" value="1"/>
</dbReference>
<evidence type="ECO:0000256" key="5">
    <source>
        <dbReference type="ARBA" id="ARBA00022723"/>
    </source>
</evidence>
<evidence type="ECO:0000256" key="4">
    <source>
        <dbReference type="ARBA" id="ARBA00022692"/>
    </source>
</evidence>
<evidence type="ECO:0000256" key="2">
    <source>
        <dbReference type="ARBA" id="ARBA00009239"/>
    </source>
</evidence>
<keyword evidence="8 13" id="KW-0333">Golgi apparatus</keyword>
<sequence length="671" mass="76508">MRINSKALNKTYFVVFTFLNCIHLPVRLLKLSLVMLRRSLLGWLSRVGILLVVACCCLSLLYVITCSNQTDEPIAGQTLARAGGMAFAGGPSRPGGVGVNPVGLGGREGFQALLQEREEEHRQHIASLKKQIAQLKEALQERSEQLKGMQDSLEKARRKGTGDVVVEERSHNDLQEFLRSQLSRSEVHTGVRLPSEYAVVPFESFTLQRIYQLETGLTRHPEEKPVRKDRRDELAEVIESALNALNAPNYGGEKTKSSKVYTPSDFIEGLVRTEKDKGSLYELSFRAEHKHQFRQLLLFRPFGPLMKLKNEMLETTNMPINIVLPLSQRADKFRQFMQNFREVCVKQDGRVHLTVVYFGKDQMNEVKGILENVSRYGMCQSPDEPVEVTESAHLDCSELDLRPCCVRIKGHLRSYSEADEVNRAVDCLESIQGHAGRLPALQRIRHLSIQRKKLDSLELNFRNFTLIQLNEEFSRGRGLDVGARAWKGGNVLLFFCDVDIFFTAEFLNTCRLNAQPGKKVFYPVLFSQYNPAVIYGSHDHIPPVEQQLILKKDTGFWRDFGFGMTCQYRSDFINIGGFDVDIKGWGGEDVHLYRKYLHSNLMVVRAPSRGLFHLWHEKHCADELLPDQYKMCMQSKAMNEASHGQLGMLLFRHEIEAHLRKQKQRGGAKKA</sequence>
<keyword evidence="7 13" id="KW-1133">Transmembrane helix</keyword>
<dbReference type="GO" id="GO:0046872">
    <property type="term" value="F:metal ion binding"/>
    <property type="evidence" value="ECO:0007669"/>
    <property type="project" value="UniProtKB-KW"/>
</dbReference>
<protein>
    <recommendedName>
        <fullName evidence="13">Hexosyltransferase</fullName>
        <ecNumber evidence="13">2.4.1.-</ecNumber>
    </recommendedName>
</protein>
<evidence type="ECO:0000256" key="3">
    <source>
        <dbReference type="ARBA" id="ARBA00022679"/>
    </source>
</evidence>
<keyword evidence="6 13" id="KW-0735">Signal-anchor</keyword>
<keyword evidence="16" id="KW-1185">Reference proteome</keyword>
<dbReference type="Pfam" id="PF05679">
    <property type="entry name" value="CHGN"/>
    <property type="match status" value="2"/>
</dbReference>
<comment type="caution">
    <text evidence="15">The sequence shown here is derived from an EMBL/GenBank/DDBJ whole genome shotgun (WGS) entry which is preliminary data.</text>
</comment>
<feature type="transmembrane region" description="Helical" evidence="13">
    <location>
        <begin position="41"/>
        <end position="64"/>
    </location>
</feature>
<keyword evidence="3 13" id="KW-0808">Transferase</keyword>
<proteinExistence type="inferred from homology"/>
<dbReference type="Proteomes" id="UP000316079">
    <property type="component" value="Unassembled WGS sequence"/>
</dbReference>
<comment type="catalytic activity">
    <reaction evidence="12">
        <text>3-O-(beta-D-GlcA-(1-&gt;3)-beta-D-Gal-(1-&gt;3)-beta-D-Gal-(1-&gt;4)-beta-D-Xyl)-L-seryl-[protein] + UDP-N-acetyl-alpha-D-galactosamine = 3-O-(beta-D-GalNAc-(1-&gt;4)-beta-D-GlcA-(1-&gt;3)-beta-D-Gal-(1-&gt;3)-beta-D-Gal-(1-&gt;4)-beta-D-Xyl)-L-seryl-[protein] + UDP + H(+)</text>
        <dbReference type="Rhea" id="RHEA:23464"/>
        <dbReference type="Rhea" id="RHEA-COMP:12573"/>
        <dbReference type="Rhea" id="RHEA-COMP:12575"/>
        <dbReference type="ChEBI" id="CHEBI:15378"/>
        <dbReference type="ChEBI" id="CHEBI:58223"/>
        <dbReference type="ChEBI" id="CHEBI:67138"/>
        <dbReference type="ChEBI" id="CHEBI:132093"/>
        <dbReference type="ChEBI" id="CHEBI:132105"/>
        <dbReference type="EC" id="2.4.1.174"/>
    </reaction>
</comment>
<keyword evidence="9 14" id="KW-0175">Coiled coil</keyword>
<dbReference type="GO" id="GO:0047237">
    <property type="term" value="F:glucuronylgalactosylproteoglycan 4-beta-N-acetylgalactosaminyltransferase activity"/>
    <property type="evidence" value="ECO:0007669"/>
    <property type="project" value="UniProtKB-EC"/>
</dbReference>
<reference evidence="15 16" key="1">
    <citation type="journal article" date="2019" name="Sci. Data">
        <title>Hybrid genome assembly and annotation of Danionella translucida.</title>
        <authorList>
            <person name="Kadobianskyi M."/>
            <person name="Schulze L."/>
            <person name="Schuelke M."/>
            <person name="Judkewitz B."/>
        </authorList>
    </citation>
    <scope>NUCLEOTIDE SEQUENCE [LARGE SCALE GENOMIC DNA]</scope>
    <source>
        <strain evidence="15 16">Bolton</strain>
    </source>
</reference>
<keyword evidence="4 13" id="KW-0812">Transmembrane</keyword>
<feature type="coiled-coil region" evidence="14">
    <location>
        <begin position="111"/>
        <end position="159"/>
    </location>
</feature>
<name>A0A553NIJ7_9TELE</name>
<evidence type="ECO:0000256" key="13">
    <source>
        <dbReference type="RuleBase" id="RU364016"/>
    </source>
</evidence>
<organism evidence="15 16">
    <name type="scientific">Danionella cerebrum</name>
    <dbReference type="NCBI Taxonomy" id="2873325"/>
    <lineage>
        <taxon>Eukaryota</taxon>
        <taxon>Metazoa</taxon>
        <taxon>Chordata</taxon>
        <taxon>Craniata</taxon>
        <taxon>Vertebrata</taxon>
        <taxon>Euteleostomi</taxon>
        <taxon>Actinopterygii</taxon>
        <taxon>Neopterygii</taxon>
        <taxon>Teleostei</taxon>
        <taxon>Ostariophysi</taxon>
        <taxon>Cypriniformes</taxon>
        <taxon>Danionidae</taxon>
        <taxon>Danioninae</taxon>
        <taxon>Danionella</taxon>
    </lineage>
</organism>
<accession>A0A553NIJ7</accession>
<dbReference type="PANTHER" id="PTHR12369">
    <property type="entry name" value="CHONDROITIN SYNTHASE"/>
    <property type="match status" value="1"/>
</dbReference>
<dbReference type="STRING" id="623744.A0A553NIJ7"/>
<evidence type="ECO:0000313" key="16">
    <source>
        <dbReference type="Proteomes" id="UP000316079"/>
    </source>
</evidence>
<gene>
    <name evidence="15" type="ORF">DNTS_015437</name>
</gene>
<evidence type="ECO:0000256" key="1">
    <source>
        <dbReference type="ARBA" id="ARBA00004447"/>
    </source>
</evidence>
<evidence type="ECO:0000256" key="7">
    <source>
        <dbReference type="ARBA" id="ARBA00022989"/>
    </source>
</evidence>
<evidence type="ECO:0000256" key="6">
    <source>
        <dbReference type="ARBA" id="ARBA00022968"/>
    </source>
</evidence>
<comment type="similarity">
    <text evidence="2 13">Belongs to the chondroitin N-acetylgalactosaminyltransferase family.</text>
</comment>
<keyword evidence="11" id="KW-0325">Glycoprotein</keyword>
<dbReference type="InterPro" id="IPR051227">
    <property type="entry name" value="CS_glycosyltransferase"/>
</dbReference>
<comment type="subcellular location">
    <subcellularLocation>
        <location evidence="1 13">Golgi apparatus</location>
        <location evidence="1 13">Golgi stack membrane</location>
        <topology evidence="1 13">Single-pass type II membrane protein</topology>
    </subcellularLocation>
</comment>
<dbReference type="EC" id="2.4.1.-" evidence="13"/>
<dbReference type="FunFam" id="3.90.550.10:FF:000059">
    <property type="entry name" value="Hexosyltransferase"/>
    <property type="match status" value="1"/>
</dbReference>
<dbReference type="InterPro" id="IPR008428">
    <property type="entry name" value="Chond_GalNAc"/>
</dbReference>
<dbReference type="PANTHER" id="PTHR12369:SF19">
    <property type="entry name" value="CHONDROITIN SULFATE N-ACETYLGALACTOSAMINYLTRANSFERASE 1"/>
    <property type="match status" value="1"/>
</dbReference>
<evidence type="ECO:0000256" key="10">
    <source>
        <dbReference type="ARBA" id="ARBA00023136"/>
    </source>
</evidence>
<evidence type="ECO:0000256" key="11">
    <source>
        <dbReference type="ARBA" id="ARBA00023180"/>
    </source>
</evidence>
<keyword evidence="5" id="KW-0479">Metal-binding</keyword>
<dbReference type="GO" id="GO:0032580">
    <property type="term" value="C:Golgi cisterna membrane"/>
    <property type="evidence" value="ECO:0007669"/>
    <property type="project" value="UniProtKB-SubCell"/>
</dbReference>
<dbReference type="GO" id="GO:0047238">
    <property type="term" value="F:glucuronosyl-N-acetylgalactosaminyl-proteoglycan 4-beta-N-acetylgalactosaminyltransferase activity"/>
    <property type="evidence" value="ECO:0007669"/>
    <property type="project" value="TreeGrafter"/>
</dbReference>